<evidence type="ECO:0000256" key="2">
    <source>
        <dbReference type="PROSITE-ProRule" id="PRU00169"/>
    </source>
</evidence>
<reference evidence="4 5" key="1">
    <citation type="journal article" date="2021" name="Nat. Plants">
        <title>The Taxus genome provides insights into paclitaxel biosynthesis.</title>
        <authorList>
            <person name="Xiong X."/>
            <person name="Gou J."/>
            <person name="Liao Q."/>
            <person name="Li Y."/>
            <person name="Zhou Q."/>
            <person name="Bi G."/>
            <person name="Li C."/>
            <person name="Du R."/>
            <person name="Wang X."/>
            <person name="Sun T."/>
            <person name="Guo L."/>
            <person name="Liang H."/>
            <person name="Lu P."/>
            <person name="Wu Y."/>
            <person name="Zhang Z."/>
            <person name="Ro D.K."/>
            <person name="Shang Y."/>
            <person name="Huang S."/>
            <person name="Yan J."/>
        </authorList>
    </citation>
    <scope>NUCLEOTIDE SEQUENCE [LARGE SCALE GENOMIC DNA]</scope>
    <source>
        <strain evidence="4">Ta-2019</strain>
    </source>
</reference>
<feature type="domain" description="Response regulatory" evidence="3">
    <location>
        <begin position="74"/>
        <end position="173"/>
    </location>
</feature>
<dbReference type="InterPro" id="IPR011006">
    <property type="entry name" value="CheY-like_superfamily"/>
</dbReference>
<dbReference type="Pfam" id="PF00072">
    <property type="entry name" value="Response_reg"/>
    <property type="match status" value="1"/>
</dbReference>
<dbReference type="InterPro" id="IPR045279">
    <property type="entry name" value="ARR-like"/>
</dbReference>
<dbReference type="PANTHER" id="PTHR43874:SF147">
    <property type="entry name" value="TYPE-A RESPONSE REGULATOR"/>
    <property type="match status" value="1"/>
</dbReference>
<keyword evidence="2" id="KW-0597">Phosphoprotein</keyword>
<dbReference type="GO" id="GO:0000160">
    <property type="term" value="P:phosphorelay signal transduction system"/>
    <property type="evidence" value="ECO:0007669"/>
    <property type="project" value="UniProtKB-KW"/>
</dbReference>
<feature type="modified residue" description="4-aspartylphosphate" evidence="2">
    <location>
        <position position="134"/>
    </location>
</feature>
<dbReference type="PROSITE" id="PS50110">
    <property type="entry name" value="RESPONSE_REGULATORY"/>
    <property type="match status" value="1"/>
</dbReference>
<dbReference type="GO" id="GO:0009736">
    <property type="term" value="P:cytokinin-activated signaling pathway"/>
    <property type="evidence" value="ECO:0007669"/>
    <property type="project" value="InterPro"/>
</dbReference>
<dbReference type="AlphaFoldDB" id="A0AA38LGB4"/>
<evidence type="ECO:0000259" key="3">
    <source>
        <dbReference type="PROSITE" id="PS50110"/>
    </source>
</evidence>
<dbReference type="SUPFAM" id="SSF52172">
    <property type="entry name" value="CheY-like"/>
    <property type="match status" value="1"/>
</dbReference>
<evidence type="ECO:0000313" key="4">
    <source>
        <dbReference type="EMBL" id="KAH9323404.1"/>
    </source>
</evidence>
<sequence>QIDPDHPSYSRYGHVLVGIGEIECSQAEIYNNWGVKMGIEGASGDLKCIRAEQDSMNSVSGDFVEMGTSTSQTHVLAVDDSIVDRKVIEKLLKKSSYKVTTVDSGTRALEFLGLDDDHNTGKDNGLKVNMIITDYCMPGMTGYELLKRIKESSKLKEIPVFIMSSENIPSRMN</sequence>
<organism evidence="4 5">
    <name type="scientific">Taxus chinensis</name>
    <name type="common">Chinese yew</name>
    <name type="synonym">Taxus wallichiana var. chinensis</name>
    <dbReference type="NCBI Taxonomy" id="29808"/>
    <lineage>
        <taxon>Eukaryota</taxon>
        <taxon>Viridiplantae</taxon>
        <taxon>Streptophyta</taxon>
        <taxon>Embryophyta</taxon>
        <taxon>Tracheophyta</taxon>
        <taxon>Spermatophyta</taxon>
        <taxon>Pinopsida</taxon>
        <taxon>Pinidae</taxon>
        <taxon>Conifers II</taxon>
        <taxon>Cupressales</taxon>
        <taxon>Taxaceae</taxon>
        <taxon>Taxus</taxon>
    </lineage>
</organism>
<accession>A0AA38LGB4</accession>
<evidence type="ECO:0000256" key="1">
    <source>
        <dbReference type="ARBA" id="ARBA00023012"/>
    </source>
</evidence>
<proteinExistence type="predicted"/>
<feature type="non-terminal residue" evidence="4">
    <location>
        <position position="1"/>
    </location>
</feature>
<dbReference type="Gene3D" id="3.40.50.2300">
    <property type="match status" value="1"/>
</dbReference>
<evidence type="ECO:0000313" key="5">
    <source>
        <dbReference type="Proteomes" id="UP000824469"/>
    </source>
</evidence>
<feature type="non-terminal residue" evidence="4">
    <location>
        <position position="173"/>
    </location>
</feature>
<gene>
    <name evidence="4" type="ORF">KI387_018043</name>
</gene>
<dbReference type="CDD" id="cd17581">
    <property type="entry name" value="REC_typeA_ARR"/>
    <property type="match status" value="1"/>
</dbReference>
<name>A0AA38LGB4_TAXCH</name>
<dbReference type="PANTHER" id="PTHR43874">
    <property type="entry name" value="TWO-COMPONENT RESPONSE REGULATOR"/>
    <property type="match status" value="1"/>
</dbReference>
<protein>
    <recommendedName>
        <fullName evidence="3">Response regulatory domain-containing protein</fullName>
    </recommendedName>
</protein>
<dbReference type="Proteomes" id="UP000824469">
    <property type="component" value="Unassembled WGS sequence"/>
</dbReference>
<keyword evidence="1" id="KW-0902">Two-component regulatory system</keyword>
<dbReference type="EMBL" id="JAHRHJ020000003">
    <property type="protein sequence ID" value="KAH9323404.1"/>
    <property type="molecule type" value="Genomic_DNA"/>
</dbReference>
<comment type="caution">
    <text evidence="4">The sequence shown here is derived from an EMBL/GenBank/DDBJ whole genome shotgun (WGS) entry which is preliminary data.</text>
</comment>
<dbReference type="InterPro" id="IPR001789">
    <property type="entry name" value="Sig_transdc_resp-reg_receiver"/>
</dbReference>
<keyword evidence="5" id="KW-1185">Reference proteome</keyword>